<dbReference type="SUPFAM" id="SSF46548">
    <property type="entry name" value="alpha-helical ferredoxin"/>
    <property type="match status" value="1"/>
</dbReference>
<dbReference type="InterPro" id="IPR017896">
    <property type="entry name" value="4Fe4S_Fe-S-bd"/>
</dbReference>
<feature type="domain" description="4Fe-4S ferredoxin-type" evidence="1">
    <location>
        <begin position="344"/>
        <end position="363"/>
    </location>
</feature>
<gene>
    <name evidence="2" type="ORF">LCGC14_1319420</name>
</gene>
<dbReference type="PROSITE" id="PS51379">
    <property type="entry name" value="4FE4S_FER_2"/>
    <property type="match status" value="2"/>
</dbReference>
<dbReference type="AlphaFoldDB" id="A0A0F9KKI2"/>
<evidence type="ECO:0000259" key="1">
    <source>
        <dbReference type="PROSITE" id="PS51379"/>
    </source>
</evidence>
<dbReference type="PANTHER" id="PTHR40447">
    <property type="entry name" value="ANAEROBIC SULFITE REDUCTASE SUBUNIT A"/>
    <property type="match status" value="1"/>
</dbReference>
<reference evidence="2" key="1">
    <citation type="journal article" date="2015" name="Nature">
        <title>Complex archaea that bridge the gap between prokaryotes and eukaryotes.</title>
        <authorList>
            <person name="Spang A."/>
            <person name="Saw J.H."/>
            <person name="Jorgensen S.L."/>
            <person name="Zaremba-Niedzwiedzka K."/>
            <person name="Martijn J."/>
            <person name="Lind A.E."/>
            <person name="van Eijk R."/>
            <person name="Schleper C."/>
            <person name="Guy L."/>
            <person name="Ettema T.J."/>
        </authorList>
    </citation>
    <scope>NUCLEOTIDE SEQUENCE</scope>
</reference>
<dbReference type="PANTHER" id="PTHR40447:SF1">
    <property type="entry name" value="ANAEROBIC SULFITE REDUCTASE SUBUNIT A"/>
    <property type="match status" value="1"/>
</dbReference>
<proteinExistence type="predicted"/>
<feature type="domain" description="4Fe-4S ferredoxin-type" evidence="1">
    <location>
        <begin position="255"/>
        <end position="286"/>
    </location>
</feature>
<dbReference type="EMBL" id="LAZR01007860">
    <property type="protein sequence ID" value="KKM82458.1"/>
    <property type="molecule type" value="Genomic_DNA"/>
</dbReference>
<dbReference type="InterPro" id="IPR017900">
    <property type="entry name" value="4Fe4S_Fe_S_CS"/>
</dbReference>
<organism evidence="2">
    <name type="scientific">marine sediment metagenome</name>
    <dbReference type="NCBI Taxonomy" id="412755"/>
    <lineage>
        <taxon>unclassified sequences</taxon>
        <taxon>metagenomes</taxon>
        <taxon>ecological metagenomes</taxon>
    </lineage>
</organism>
<accession>A0A0F9KKI2</accession>
<comment type="caution">
    <text evidence="2">The sequence shown here is derived from an EMBL/GenBank/DDBJ whole genome shotgun (WGS) entry which is preliminary data.</text>
</comment>
<dbReference type="Pfam" id="PF17179">
    <property type="entry name" value="Fer4_22"/>
    <property type="match status" value="1"/>
</dbReference>
<evidence type="ECO:0000313" key="2">
    <source>
        <dbReference type="EMBL" id="KKM82458.1"/>
    </source>
</evidence>
<protein>
    <recommendedName>
        <fullName evidence="1">4Fe-4S ferredoxin-type domain-containing protein</fullName>
    </recommendedName>
</protein>
<sequence>MLTNCQCLRIDILQVFHYYTKNSLMVKILHKKNLFQWVDSFSRQYALIGPVKEGEQIVFQPLKSPEQLQMDYSSTMLAPRKFIYPSRQLLFRFTPQGDDQLITEEILPQNQQILLAIHPCDAHAIMVLDRVLMGESTDSYYMKQRQNTFLIVLNCQQADKNCFCDSMGTGPFLHSWMGQDPAKGCDLELTDLGDRYLAEFFNEKLGKLFSFPLEMATKQDIQLKKKKEAKAKEKFTKKLNTENLPSSLLQNMEHPVWSRVAEEMCLSCTNCTMVCPTCYCYNTVDTVKLDLSEMERHRHWDSCQEFHFAEVHGGNFRFTRGARLRQFVLHKLSHWVKQYGCFGCVGCGRCIDWCPTNIDLTEIAKEIQSIKTQ</sequence>
<name>A0A0F9KKI2_9ZZZZ</name>
<dbReference type="PROSITE" id="PS00198">
    <property type="entry name" value="4FE4S_FER_1"/>
    <property type="match status" value="1"/>
</dbReference>